<feature type="transmembrane region" description="Helical" evidence="7">
    <location>
        <begin position="22"/>
        <end position="46"/>
    </location>
</feature>
<evidence type="ECO:0000256" key="1">
    <source>
        <dbReference type="ARBA" id="ARBA00004651"/>
    </source>
</evidence>
<evidence type="ECO:0000313" key="10">
    <source>
        <dbReference type="EMBL" id="ALV41267.1"/>
    </source>
</evidence>
<sequence>MSGLVSAIVEAWQELRINKTRILLALIGVALSVAALTSVVGMGNLVREGYKATSERSGGRTATLGLGVYGQTLPDPEKLSQAYRGIGERYGITYSTNVSQTQHDFQFPRGVQSAQVQVVDPDYGVIHRVDLSQGSWFADTDEQRFAPALVVSEAFYTAAGRPNLTTQPAVTLAGPQKTTAVIIGVVPDLYPQMPPSAYMLTDAAARAGVVSMGGPSQFEIWVQDTQADSLKAAISADLREQFPGMEAHVERRDYASHGDPFAMVQLGVAGVAGLVMLLGAVGMLNISMVTVRYRVREIGIRRSFGATSQRIFVGVMMESVVATAVAGIVGVMIAVAVVKNPWIEARVGSGLTEFPPFPVEAALLGLGAAVLVGALAGAIPALVAVRVKVIDAIRF</sequence>
<feature type="domain" description="MacB-like periplasmic core" evidence="9">
    <location>
        <begin position="23"/>
        <end position="233"/>
    </location>
</feature>
<keyword evidence="4 7" id="KW-1133">Transmembrane helix</keyword>
<evidence type="ECO:0000256" key="3">
    <source>
        <dbReference type="ARBA" id="ARBA00022692"/>
    </source>
</evidence>
<dbReference type="KEGG" id="psul:AU252_08990"/>
<dbReference type="AlphaFoldDB" id="A0A0U3PAD9"/>
<reference evidence="10 11" key="1">
    <citation type="submission" date="2015-12" db="EMBL/GenBank/DDBJ databases">
        <authorList>
            <person name="Shamseldin A."/>
            <person name="Moawad H."/>
            <person name="Abd El-Rahim W.M."/>
            <person name="Sadowsky M.J."/>
        </authorList>
    </citation>
    <scope>NUCLEOTIDE SEQUENCE [LARGE SCALE GENOMIC DNA]</scope>
    <source>
        <strain evidence="10 11">Ar51</strain>
    </source>
</reference>
<evidence type="ECO:0000313" key="11">
    <source>
        <dbReference type="Proteomes" id="UP000065151"/>
    </source>
</evidence>
<keyword evidence="10" id="KW-0131">Cell cycle</keyword>
<accession>A0A0U3PAD9</accession>
<feature type="transmembrane region" description="Helical" evidence="7">
    <location>
        <begin position="266"/>
        <end position="291"/>
    </location>
</feature>
<keyword evidence="3 7" id="KW-0812">Transmembrane</keyword>
<evidence type="ECO:0000256" key="5">
    <source>
        <dbReference type="ARBA" id="ARBA00023136"/>
    </source>
</evidence>
<feature type="domain" description="ABC3 transporter permease C-terminal" evidence="8">
    <location>
        <begin position="271"/>
        <end position="386"/>
    </location>
</feature>
<keyword evidence="10" id="KW-0132">Cell division</keyword>
<dbReference type="RefSeq" id="WP_058930415.1">
    <property type="nucleotide sequence ID" value="NZ_CP013747.1"/>
</dbReference>
<evidence type="ECO:0000256" key="4">
    <source>
        <dbReference type="ARBA" id="ARBA00022989"/>
    </source>
</evidence>
<dbReference type="InterPro" id="IPR025857">
    <property type="entry name" value="MacB_PCD"/>
</dbReference>
<dbReference type="InterPro" id="IPR050250">
    <property type="entry name" value="Macrolide_Exporter_MacB"/>
</dbReference>
<proteinExistence type="inferred from homology"/>
<dbReference type="STRING" id="121292.AU252_08990"/>
<protein>
    <submittedName>
        <fullName evidence="10">Cell division protein FtsX</fullName>
    </submittedName>
</protein>
<dbReference type="Proteomes" id="UP000065151">
    <property type="component" value="Chromosome"/>
</dbReference>
<feature type="transmembrane region" description="Helical" evidence="7">
    <location>
        <begin position="311"/>
        <end position="338"/>
    </location>
</feature>
<gene>
    <name evidence="10" type="ORF">AU252_08990</name>
</gene>
<organism evidence="10">
    <name type="scientific">Pseudarthrobacter sulfonivorans</name>
    <dbReference type="NCBI Taxonomy" id="121292"/>
    <lineage>
        <taxon>Bacteria</taxon>
        <taxon>Bacillati</taxon>
        <taxon>Actinomycetota</taxon>
        <taxon>Actinomycetes</taxon>
        <taxon>Micrococcales</taxon>
        <taxon>Micrococcaceae</taxon>
        <taxon>Pseudarthrobacter</taxon>
    </lineage>
</organism>
<keyword evidence="5 7" id="KW-0472">Membrane</keyword>
<dbReference type="EMBL" id="CP013747">
    <property type="protein sequence ID" value="ALV41267.1"/>
    <property type="molecule type" value="Genomic_DNA"/>
</dbReference>
<evidence type="ECO:0000256" key="2">
    <source>
        <dbReference type="ARBA" id="ARBA00022475"/>
    </source>
</evidence>
<keyword evidence="2" id="KW-1003">Cell membrane</keyword>
<name>A0A0U3PAD9_9MICC</name>
<evidence type="ECO:0000256" key="7">
    <source>
        <dbReference type="SAM" id="Phobius"/>
    </source>
</evidence>
<dbReference type="GO" id="GO:0005886">
    <property type="term" value="C:plasma membrane"/>
    <property type="evidence" value="ECO:0007669"/>
    <property type="project" value="UniProtKB-SubCell"/>
</dbReference>
<dbReference type="PANTHER" id="PTHR30572:SF4">
    <property type="entry name" value="ABC TRANSPORTER PERMEASE YTRF"/>
    <property type="match status" value="1"/>
</dbReference>
<dbReference type="GO" id="GO:0051301">
    <property type="term" value="P:cell division"/>
    <property type="evidence" value="ECO:0007669"/>
    <property type="project" value="UniProtKB-KW"/>
</dbReference>
<feature type="transmembrane region" description="Helical" evidence="7">
    <location>
        <begin position="361"/>
        <end position="385"/>
    </location>
</feature>
<evidence type="ECO:0000256" key="6">
    <source>
        <dbReference type="ARBA" id="ARBA00038076"/>
    </source>
</evidence>
<dbReference type="PANTHER" id="PTHR30572">
    <property type="entry name" value="MEMBRANE COMPONENT OF TRANSPORTER-RELATED"/>
    <property type="match status" value="1"/>
</dbReference>
<dbReference type="InterPro" id="IPR003838">
    <property type="entry name" value="ABC3_permease_C"/>
</dbReference>
<evidence type="ECO:0000259" key="8">
    <source>
        <dbReference type="Pfam" id="PF02687"/>
    </source>
</evidence>
<dbReference type="Pfam" id="PF12704">
    <property type="entry name" value="MacB_PCD"/>
    <property type="match status" value="1"/>
</dbReference>
<dbReference type="Pfam" id="PF02687">
    <property type="entry name" value="FtsX"/>
    <property type="match status" value="1"/>
</dbReference>
<dbReference type="GO" id="GO:0022857">
    <property type="term" value="F:transmembrane transporter activity"/>
    <property type="evidence" value="ECO:0007669"/>
    <property type="project" value="TreeGrafter"/>
</dbReference>
<evidence type="ECO:0000259" key="9">
    <source>
        <dbReference type="Pfam" id="PF12704"/>
    </source>
</evidence>
<comment type="similarity">
    <text evidence="6">Belongs to the ABC-4 integral membrane protein family.</text>
</comment>
<comment type="subcellular location">
    <subcellularLocation>
        <location evidence="1">Cell membrane</location>
        <topology evidence="1">Multi-pass membrane protein</topology>
    </subcellularLocation>
</comment>